<sequence length="130" mass="14193">MAGVLMAYLFIGFIHSASTQGLHYDNDHYYYMDNGLAIVIGALALSFSSLSLICIFEGLICICAKKCCPQSPPAAPSVAFVNAMPGVMQYGQPLTHDHPMMHNQPVMYGQPAMHNQPVMHGQPPKNGQRQ</sequence>
<reference evidence="3" key="1">
    <citation type="journal article" date="2019" name="bioRxiv">
        <title>The Genome of the Zebra Mussel, Dreissena polymorpha: A Resource for Invasive Species Research.</title>
        <authorList>
            <person name="McCartney M.A."/>
            <person name="Auch B."/>
            <person name="Kono T."/>
            <person name="Mallez S."/>
            <person name="Zhang Y."/>
            <person name="Obille A."/>
            <person name="Becker A."/>
            <person name="Abrahante J.E."/>
            <person name="Garbe J."/>
            <person name="Badalamenti J.P."/>
            <person name="Herman A."/>
            <person name="Mangelson H."/>
            <person name="Liachko I."/>
            <person name="Sullivan S."/>
            <person name="Sone E.D."/>
            <person name="Koren S."/>
            <person name="Silverstein K.A.T."/>
            <person name="Beckman K.B."/>
            <person name="Gohl D.M."/>
        </authorList>
    </citation>
    <scope>NUCLEOTIDE SEQUENCE</scope>
    <source>
        <strain evidence="3">Duluth1</strain>
        <tissue evidence="3">Whole animal</tissue>
    </source>
</reference>
<protein>
    <submittedName>
        <fullName evidence="3">Uncharacterized protein</fullName>
    </submittedName>
</protein>
<proteinExistence type="predicted"/>
<feature type="signal peptide" evidence="2">
    <location>
        <begin position="1"/>
        <end position="21"/>
    </location>
</feature>
<organism evidence="3 4">
    <name type="scientific">Dreissena polymorpha</name>
    <name type="common">Zebra mussel</name>
    <name type="synonym">Mytilus polymorpha</name>
    <dbReference type="NCBI Taxonomy" id="45954"/>
    <lineage>
        <taxon>Eukaryota</taxon>
        <taxon>Metazoa</taxon>
        <taxon>Spiralia</taxon>
        <taxon>Lophotrochozoa</taxon>
        <taxon>Mollusca</taxon>
        <taxon>Bivalvia</taxon>
        <taxon>Autobranchia</taxon>
        <taxon>Heteroconchia</taxon>
        <taxon>Euheterodonta</taxon>
        <taxon>Imparidentia</taxon>
        <taxon>Neoheterodontei</taxon>
        <taxon>Myida</taxon>
        <taxon>Dreissenoidea</taxon>
        <taxon>Dreissenidae</taxon>
        <taxon>Dreissena</taxon>
    </lineage>
</organism>
<dbReference type="Proteomes" id="UP000828390">
    <property type="component" value="Unassembled WGS sequence"/>
</dbReference>
<dbReference type="EMBL" id="JAIWYP010000005">
    <property type="protein sequence ID" value="KAH3829484.1"/>
    <property type="molecule type" value="Genomic_DNA"/>
</dbReference>
<evidence type="ECO:0000313" key="4">
    <source>
        <dbReference type="Proteomes" id="UP000828390"/>
    </source>
</evidence>
<name>A0A9D4H9Q6_DREPO</name>
<evidence type="ECO:0000256" key="2">
    <source>
        <dbReference type="SAM" id="SignalP"/>
    </source>
</evidence>
<gene>
    <name evidence="3" type="ORF">DPMN_131480</name>
</gene>
<feature type="chain" id="PRO_5038910702" evidence="2">
    <location>
        <begin position="22"/>
        <end position="130"/>
    </location>
</feature>
<keyword evidence="2" id="KW-0732">Signal</keyword>
<keyword evidence="1" id="KW-1133">Transmembrane helix</keyword>
<evidence type="ECO:0000256" key="1">
    <source>
        <dbReference type="SAM" id="Phobius"/>
    </source>
</evidence>
<keyword evidence="1" id="KW-0472">Membrane</keyword>
<reference evidence="3" key="2">
    <citation type="submission" date="2020-11" db="EMBL/GenBank/DDBJ databases">
        <authorList>
            <person name="McCartney M.A."/>
            <person name="Auch B."/>
            <person name="Kono T."/>
            <person name="Mallez S."/>
            <person name="Becker A."/>
            <person name="Gohl D.M."/>
            <person name="Silverstein K.A.T."/>
            <person name="Koren S."/>
            <person name="Bechman K.B."/>
            <person name="Herman A."/>
            <person name="Abrahante J.E."/>
            <person name="Garbe J."/>
        </authorList>
    </citation>
    <scope>NUCLEOTIDE SEQUENCE</scope>
    <source>
        <strain evidence="3">Duluth1</strain>
        <tissue evidence="3">Whole animal</tissue>
    </source>
</reference>
<evidence type="ECO:0000313" key="3">
    <source>
        <dbReference type="EMBL" id="KAH3829484.1"/>
    </source>
</evidence>
<accession>A0A9D4H9Q6</accession>
<comment type="caution">
    <text evidence="3">The sequence shown here is derived from an EMBL/GenBank/DDBJ whole genome shotgun (WGS) entry which is preliminary data.</text>
</comment>
<dbReference type="AlphaFoldDB" id="A0A9D4H9Q6"/>
<feature type="transmembrane region" description="Helical" evidence="1">
    <location>
        <begin position="35"/>
        <end position="56"/>
    </location>
</feature>
<keyword evidence="1" id="KW-0812">Transmembrane</keyword>
<keyword evidence="4" id="KW-1185">Reference proteome</keyword>